<feature type="domain" description="Heterokaryon incompatibility" evidence="1">
    <location>
        <begin position="1"/>
        <end position="93"/>
    </location>
</feature>
<dbReference type="OrthoDB" id="674604at2759"/>
<dbReference type="STRING" id="765257.A0A0C9XJY7"/>
<dbReference type="PANTHER" id="PTHR10622:SF10">
    <property type="entry name" value="HET DOMAIN-CONTAINING PROTEIN"/>
    <property type="match status" value="1"/>
</dbReference>
<dbReference type="EMBL" id="KN834064">
    <property type="protein sequence ID" value="KIK12630.1"/>
    <property type="molecule type" value="Genomic_DNA"/>
</dbReference>
<dbReference type="HOGENOM" id="CLU_000288_138_0_1"/>
<dbReference type="AlphaFoldDB" id="A0A0C9XJY7"/>
<dbReference type="InterPro" id="IPR010730">
    <property type="entry name" value="HET"/>
</dbReference>
<feature type="non-terminal residue" evidence="2">
    <location>
        <position position="228"/>
    </location>
</feature>
<reference evidence="3" key="2">
    <citation type="submission" date="2015-01" db="EMBL/GenBank/DDBJ databases">
        <title>Evolutionary Origins and Diversification of the Mycorrhizal Mutualists.</title>
        <authorList>
            <consortium name="DOE Joint Genome Institute"/>
            <consortium name="Mycorrhizal Genomics Consortium"/>
            <person name="Kohler A."/>
            <person name="Kuo A."/>
            <person name="Nagy L.G."/>
            <person name="Floudas D."/>
            <person name="Copeland A."/>
            <person name="Barry K.W."/>
            <person name="Cichocki N."/>
            <person name="Veneault-Fourrey C."/>
            <person name="LaButti K."/>
            <person name="Lindquist E.A."/>
            <person name="Lipzen A."/>
            <person name="Lundell T."/>
            <person name="Morin E."/>
            <person name="Murat C."/>
            <person name="Riley R."/>
            <person name="Ohm R."/>
            <person name="Sun H."/>
            <person name="Tunlid A."/>
            <person name="Henrissat B."/>
            <person name="Grigoriev I.V."/>
            <person name="Hibbett D.S."/>
            <person name="Martin F."/>
        </authorList>
    </citation>
    <scope>NUCLEOTIDE SEQUENCE [LARGE SCALE GENOMIC DNA]</scope>
    <source>
        <strain evidence="3">441</strain>
    </source>
</reference>
<feature type="non-terminal residue" evidence="2">
    <location>
        <position position="1"/>
    </location>
</feature>
<organism evidence="2 3">
    <name type="scientific">Pisolithus microcarpus 441</name>
    <dbReference type="NCBI Taxonomy" id="765257"/>
    <lineage>
        <taxon>Eukaryota</taxon>
        <taxon>Fungi</taxon>
        <taxon>Dikarya</taxon>
        <taxon>Basidiomycota</taxon>
        <taxon>Agaricomycotina</taxon>
        <taxon>Agaricomycetes</taxon>
        <taxon>Agaricomycetidae</taxon>
        <taxon>Boletales</taxon>
        <taxon>Sclerodermatineae</taxon>
        <taxon>Pisolithaceae</taxon>
        <taxon>Pisolithus</taxon>
    </lineage>
</organism>
<proteinExistence type="predicted"/>
<dbReference type="Pfam" id="PF06985">
    <property type="entry name" value="HET"/>
    <property type="match status" value="1"/>
</dbReference>
<reference evidence="2 3" key="1">
    <citation type="submission" date="2014-04" db="EMBL/GenBank/DDBJ databases">
        <authorList>
            <consortium name="DOE Joint Genome Institute"/>
            <person name="Kuo A."/>
            <person name="Kohler A."/>
            <person name="Costa M.D."/>
            <person name="Nagy L.G."/>
            <person name="Floudas D."/>
            <person name="Copeland A."/>
            <person name="Barry K.W."/>
            <person name="Cichocki N."/>
            <person name="Veneault-Fourrey C."/>
            <person name="LaButti K."/>
            <person name="Lindquist E.A."/>
            <person name="Lipzen A."/>
            <person name="Lundell T."/>
            <person name="Morin E."/>
            <person name="Murat C."/>
            <person name="Sun H."/>
            <person name="Tunlid A."/>
            <person name="Henrissat B."/>
            <person name="Grigoriev I.V."/>
            <person name="Hibbett D.S."/>
            <person name="Martin F."/>
            <person name="Nordberg H.P."/>
            <person name="Cantor M.N."/>
            <person name="Hua S.X."/>
        </authorList>
    </citation>
    <scope>NUCLEOTIDE SEQUENCE [LARGE SCALE GENOMIC DNA]</scope>
    <source>
        <strain evidence="2 3">441</strain>
    </source>
</reference>
<evidence type="ECO:0000313" key="2">
    <source>
        <dbReference type="EMBL" id="KIK12630.1"/>
    </source>
</evidence>
<keyword evidence="3" id="KW-1185">Reference proteome</keyword>
<protein>
    <recommendedName>
        <fullName evidence="1">Heterokaryon incompatibility domain-containing protein</fullName>
    </recommendedName>
</protein>
<gene>
    <name evidence="2" type="ORF">PISMIDRAFT_56560</name>
</gene>
<dbReference type="Proteomes" id="UP000054018">
    <property type="component" value="Unassembled WGS sequence"/>
</dbReference>
<name>A0A0C9XJY7_9AGAM</name>
<evidence type="ECO:0000313" key="3">
    <source>
        <dbReference type="Proteomes" id="UP000054018"/>
    </source>
</evidence>
<evidence type="ECO:0000259" key="1">
    <source>
        <dbReference type="Pfam" id="PF06985"/>
    </source>
</evidence>
<sequence length="228" mass="25974">FTMLSHRWGIGEPLLRDIEGRRIYDLDGTEGLAKLQKFCLLSLRRGFPQAWSDTRCIDEDRSAELQEAMGSMFWWYHRSSLTTAYLSNVSDTASLASRVWCKRGWTLQELLASPTLVFYVQDWSLALNSDANNHKTDPAMLEEVQRRPELRCCTSKHFCPGSAGLDRASSMRMDDARSRLSYYPPEDVAYSLFGIFKVYLRSAENALGRLLVEIISQSGDISVLNWVG</sequence>
<dbReference type="PANTHER" id="PTHR10622">
    <property type="entry name" value="HET DOMAIN-CONTAINING PROTEIN"/>
    <property type="match status" value="1"/>
</dbReference>
<accession>A0A0C9XJY7</accession>